<evidence type="ECO:0000313" key="1">
    <source>
        <dbReference type="EMBL" id="KAA1185820.1"/>
    </source>
</evidence>
<comment type="caution">
    <text evidence="1">The sequence shown here is derived from an EMBL/GenBank/DDBJ whole genome shotgun (WGS) entry which is preliminary data.</text>
</comment>
<dbReference type="Proteomes" id="UP000323608">
    <property type="component" value="Unassembled WGS sequence"/>
</dbReference>
<dbReference type="EMBL" id="VNIP01000001">
    <property type="protein sequence ID" value="KAA1185820.1"/>
    <property type="molecule type" value="Genomic_DNA"/>
</dbReference>
<organism evidence="1 2">
    <name type="scientific">Rhizobium tropici</name>
    <dbReference type="NCBI Taxonomy" id="398"/>
    <lineage>
        <taxon>Bacteria</taxon>
        <taxon>Pseudomonadati</taxon>
        <taxon>Pseudomonadota</taxon>
        <taxon>Alphaproteobacteria</taxon>
        <taxon>Hyphomicrobiales</taxon>
        <taxon>Rhizobiaceae</taxon>
        <taxon>Rhizobium/Agrobacterium group</taxon>
        <taxon>Rhizobium</taxon>
    </lineage>
</organism>
<protein>
    <submittedName>
        <fullName evidence="1">Uncharacterized protein</fullName>
    </submittedName>
</protein>
<sequence length="71" mass="7664">MTVAAADAFPYCLLPTAYCLLPTAYCLLPTAYCLPPPHLRRLCRLSPPECPQLPPEACVLPDGALPNPVNE</sequence>
<accession>A0A5B0WFI0</accession>
<name>A0A5B0WFI0_RHITR</name>
<gene>
    <name evidence="1" type="ORF">FP026_02080</name>
</gene>
<reference evidence="1 2" key="1">
    <citation type="submission" date="2019-07" db="EMBL/GenBank/DDBJ databases">
        <title>The Draft Genome Sequence of Rhizobium tropici SARCC-755 Associated with Superior Nodulation on Pigeonpea (Cajanus cajan (L.) Millsp.).</title>
        <authorList>
            <person name="Bopape F.L."/>
            <person name="Hassen A.I."/>
            <person name="Swanevelder Z.H."/>
            <person name="Gwata E.T."/>
        </authorList>
    </citation>
    <scope>NUCLEOTIDE SEQUENCE [LARGE SCALE GENOMIC DNA]</scope>
    <source>
        <strain evidence="1 2">SARCC-755</strain>
    </source>
</reference>
<proteinExistence type="predicted"/>
<dbReference type="OrthoDB" id="9941643at2"/>
<evidence type="ECO:0000313" key="2">
    <source>
        <dbReference type="Proteomes" id="UP000323608"/>
    </source>
</evidence>
<dbReference type="AlphaFoldDB" id="A0A5B0WFI0"/>